<dbReference type="GO" id="GO:0035251">
    <property type="term" value="F:UDP-glucosyltransferase activity"/>
    <property type="evidence" value="ECO:0000318"/>
    <property type="project" value="GO_Central"/>
</dbReference>
<gene>
    <name evidence="1" type="ORF">RCOM_0810310</name>
</gene>
<accession>B9RY57</accession>
<evidence type="ECO:0000313" key="2">
    <source>
        <dbReference type="Proteomes" id="UP000008311"/>
    </source>
</evidence>
<protein>
    <submittedName>
        <fullName evidence="1">Uncharacterized protein</fullName>
    </submittedName>
</protein>
<proteinExistence type="predicted"/>
<organism evidence="1 2">
    <name type="scientific">Ricinus communis</name>
    <name type="common">Castor bean</name>
    <dbReference type="NCBI Taxonomy" id="3988"/>
    <lineage>
        <taxon>Eukaryota</taxon>
        <taxon>Viridiplantae</taxon>
        <taxon>Streptophyta</taxon>
        <taxon>Embryophyta</taxon>
        <taxon>Tracheophyta</taxon>
        <taxon>Spermatophyta</taxon>
        <taxon>Magnoliopsida</taxon>
        <taxon>eudicotyledons</taxon>
        <taxon>Gunneridae</taxon>
        <taxon>Pentapetalae</taxon>
        <taxon>rosids</taxon>
        <taxon>fabids</taxon>
        <taxon>Malpighiales</taxon>
        <taxon>Euphorbiaceae</taxon>
        <taxon>Acalyphoideae</taxon>
        <taxon>Acalypheae</taxon>
        <taxon>Ricinus</taxon>
    </lineage>
</organism>
<dbReference type="Proteomes" id="UP000008311">
    <property type="component" value="Unassembled WGS sequence"/>
</dbReference>
<keyword evidence="2" id="KW-1185">Reference proteome</keyword>
<reference evidence="2" key="1">
    <citation type="journal article" date="2010" name="Nat. Biotechnol.">
        <title>Draft genome sequence of the oilseed species Ricinus communis.</title>
        <authorList>
            <person name="Chan A.P."/>
            <person name="Crabtree J."/>
            <person name="Zhao Q."/>
            <person name="Lorenzi H."/>
            <person name="Orvis J."/>
            <person name="Puiu D."/>
            <person name="Melake-Berhan A."/>
            <person name="Jones K.M."/>
            <person name="Redman J."/>
            <person name="Chen G."/>
            <person name="Cahoon E.B."/>
            <person name="Gedil M."/>
            <person name="Stanke M."/>
            <person name="Haas B.J."/>
            <person name="Wortman J.R."/>
            <person name="Fraser-Liggett C.M."/>
            <person name="Ravel J."/>
            <person name="Rabinowicz P.D."/>
        </authorList>
    </citation>
    <scope>NUCLEOTIDE SEQUENCE [LARGE SCALE GENOMIC DNA]</scope>
    <source>
        <strain evidence="2">cv. Hale</strain>
    </source>
</reference>
<name>B9RY57_RICCO</name>
<dbReference type="AlphaFoldDB" id="B9RY57"/>
<dbReference type="InParanoid" id="B9RY57"/>
<evidence type="ECO:0000313" key="1">
    <source>
        <dbReference type="EMBL" id="EEF43566.1"/>
    </source>
</evidence>
<dbReference type="EMBL" id="EQ973830">
    <property type="protein sequence ID" value="EEF43566.1"/>
    <property type="molecule type" value="Genomic_DNA"/>
</dbReference>
<sequence length="130" mass="14863">MVIMISTSQELLLNSIPLSSPVSYYGLYLRPLTEHGSEDPILALVFINYKKVHLKHLLLSLVLIRNLSFSPGRSSEVTSLREEIVALAEASEASEFPFPWSVKDVWMDHLPNGFLQRMIKSLEFIFQEEK</sequence>